<accession>A0A166R4G7</accession>
<evidence type="ECO:0000313" key="2">
    <source>
        <dbReference type="EMBL" id="KZP27891.1"/>
    </source>
</evidence>
<evidence type="ECO:0000313" key="3">
    <source>
        <dbReference type="Proteomes" id="UP000076532"/>
    </source>
</evidence>
<dbReference type="Proteomes" id="UP000076532">
    <property type="component" value="Unassembled WGS sequence"/>
</dbReference>
<dbReference type="OrthoDB" id="309640at2759"/>
<gene>
    <name evidence="2" type="ORF">FIBSPDRAFT_730034</name>
</gene>
<dbReference type="InterPro" id="IPR006175">
    <property type="entry name" value="YjgF/YER057c/UK114"/>
</dbReference>
<name>A0A166R4G7_9AGAM</name>
<comment type="similarity">
    <text evidence="1">Belongs to the RutC family.</text>
</comment>
<dbReference type="PANTHER" id="PTHR11803:SF58">
    <property type="entry name" value="PROTEIN HMF1-RELATED"/>
    <property type="match status" value="1"/>
</dbReference>
<dbReference type="GO" id="GO:0019239">
    <property type="term" value="F:deaminase activity"/>
    <property type="evidence" value="ECO:0007669"/>
    <property type="project" value="TreeGrafter"/>
</dbReference>
<sequence length="130" mass="13872">MKAVHTTDAFPPIPVLSQAIIAKNGTVYVSGCIGLAADRVDSKTLEVGVQAQARSAMENMGKVLKAAGSGLEHVVKTNVFLSDLPNDFAPMNEVYFTFFNKDQMPARTCIGVKNLPLGAVFEIECVAELA</sequence>
<dbReference type="NCBIfam" id="TIGR00004">
    <property type="entry name" value="Rid family detoxifying hydrolase"/>
    <property type="match status" value="1"/>
</dbReference>
<organism evidence="2 3">
    <name type="scientific">Athelia psychrophila</name>
    <dbReference type="NCBI Taxonomy" id="1759441"/>
    <lineage>
        <taxon>Eukaryota</taxon>
        <taxon>Fungi</taxon>
        <taxon>Dikarya</taxon>
        <taxon>Basidiomycota</taxon>
        <taxon>Agaricomycotina</taxon>
        <taxon>Agaricomycetes</taxon>
        <taxon>Agaricomycetidae</taxon>
        <taxon>Atheliales</taxon>
        <taxon>Atheliaceae</taxon>
        <taxon>Athelia</taxon>
    </lineage>
</organism>
<dbReference type="Pfam" id="PF01042">
    <property type="entry name" value="Ribonuc_L-PSP"/>
    <property type="match status" value="1"/>
</dbReference>
<keyword evidence="3" id="KW-1185">Reference proteome</keyword>
<dbReference type="GO" id="GO:0005829">
    <property type="term" value="C:cytosol"/>
    <property type="evidence" value="ECO:0007669"/>
    <property type="project" value="TreeGrafter"/>
</dbReference>
<dbReference type="PANTHER" id="PTHR11803">
    <property type="entry name" value="2-IMINOBUTANOATE/2-IMINOPROPANOATE DEAMINASE RIDA"/>
    <property type="match status" value="1"/>
</dbReference>
<dbReference type="Gene3D" id="3.30.1330.40">
    <property type="entry name" value="RutC-like"/>
    <property type="match status" value="1"/>
</dbReference>
<dbReference type="CDD" id="cd00448">
    <property type="entry name" value="YjgF_YER057c_UK114_family"/>
    <property type="match status" value="1"/>
</dbReference>
<dbReference type="InterPro" id="IPR035959">
    <property type="entry name" value="RutC-like_sf"/>
</dbReference>
<dbReference type="FunFam" id="3.30.1330.40:FF:000001">
    <property type="entry name" value="L-PSP family endoribonuclease"/>
    <property type="match status" value="1"/>
</dbReference>
<dbReference type="AlphaFoldDB" id="A0A166R4G7"/>
<proteinExistence type="inferred from homology"/>
<evidence type="ECO:0000256" key="1">
    <source>
        <dbReference type="ARBA" id="ARBA00010552"/>
    </source>
</evidence>
<protein>
    <submittedName>
        <fullName evidence="2">Endoribonuclease L-PSP</fullName>
    </submittedName>
</protein>
<reference evidence="2 3" key="1">
    <citation type="journal article" date="2016" name="Mol. Biol. Evol.">
        <title>Comparative Genomics of Early-Diverging Mushroom-Forming Fungi Provides Insights into the Origins of Lignocellulose Decay Capabilities.</title>
        <authorList>
            <person name="Nagy L.G."/>
            <person name="Riley R."/>
            <person name="Tritt A."/>
            <person name="Adam C."/>
            <person name="Daum C."/>
            <person name="Floudas D."/>
            <person name="Sun H."/>
            <person name="Yadav J.S."/>
            <person name="Pangilinan J."/>
            <person name="Larsson K.H."/>
            <person name="Matsuura K."/>
            <person name="Barry K."/>
            <person name="Labutti K."/>
            <person name="Kuo R."/>
            <person name="Ohm R.A."/>
            <person name="Bhattacharya S.S."/>
            <person name="Shirouzu T."/>
            <person name="Yoshinaga Y."/>
            <person name="Martin F.M."/>
            <person name="Grigoriev I.V."/>
            <person name="Hibbett D.S."/>
        </authorList>
    </citation>
    <scope>NUCLEOTIDE SEQUENCE [LARGE SCALE GENOMIC DNA]</scope>
    <source>
        <strain evidence="2 3">CBS 109695</strain>
    </source>
</reference>
<dbReference type="SUPFAM" id="SSF55298">
    <property type="entry name" value="YjgF-like"/>
    <property type="match status" value="1"/>
</dbReference>
<dbReference type="InterPro" id="IPR006056">
    <property type="entry name" value="RidA"/>
</dbReference>
<dbReference type="STRING" id="436010.A0A166R4G7"/>
<dbReference type="EMBL" id="KV417506">
    <property type="protein sequence ID" value="KZP27891.1"/>
    <property type="molecule type" value="Genomic_DNA"/>
</dbReference>